<dbReference type="InterPro" id="IPR039537">
    <property type="entry name" value="Retrotran_Ty1/copia-like"/>
</dbReference>
<keyword evidence="8" id="KW-0695">RNA-directed DNA polymerase</keyword>
<keyword evidence="5" id="KW-0378">Hydrolase</keyword>
<feature type="domain" description="GAG-pre-integrase" evidence="11">
    <location>
        <begin position="20"/>
        <end position="69"/>
    </location>
</feature>
<gene>
    <name evidence="12" type="ORF">CROQUDRAFT_89417</name>
</gene>
<protein>
    <recommendedName>
        <fullName evidence="11">GAG-pre-integrase domain-containing protein</fullName>
    </recommendedName>
</protein>
<evidence type="ECO:0000313" key="12">
    <source>
        <dbReference type="EMBL" id="KAG0149326.1"/>
    </source>
</evidence>
<dbReference type="Pfam" id="PF13976">
    <property type="entry name" value="gag_pre-integrs"/>
    <property type="match status" value="1"/>
</dbReference>
<dbReference type="GO" id="GO:0006310">
    <property type="term" value="P:DNA recombination"/>
    <property type="evidence" value="ECO:0007669"/>
    <property type="project" value="UniProtKB-KW"/>
</dbReference>
<evidence type="ECO:0000256" key="6">
    <source>
        <dbReference type="ARBA" id="ARBA00022842"/>
    </source>
</evidence>
<dbReference type="Proteomes" id="UP000886653">
    <property type="component" value="Unassembled WGS sequence"/>
</dbReference>
<evidence type="ECO:0000256" key="9">
    <source>
        <dbReference type="ARBA" id="ARBA00022932"/>
    </source>
</evidence>
<comment type="caution">
    <text evidence="12">The sequence shown here is derived from an EMBL/GenBank/DDBJ whole genome shotgun (WGS) entry which is preliminary data.</text>
</comment>
<dbReference type="InterPro" id="IPR025724">
    <property type="entry name" value="GAG-pre-integrase_dom"/>
</dbReference>
<dbReference type="GO" id="GO:0016787">
    <property type="term" value="F:hydrolase activity"/>
    <property type="evidence" value="ECO:0007669"/>
    <property type="project" value="UniProtKB-KW"/>
</dbReference>
<evidence type="ECO:0000256" key="2">
    <source>
        <dbReference type="ARBA" id="ARBA00022722"/>
    </source>
</evidence>
<dbReference type="PANTHER" id="PTHR42648:SF11">
    <property type="entry name" value="TRANSPOSON TY4-P GAG-POL POLYPROTEIN"/>
    <property type="match status" value="1"/>
</dbReference>
<evidence type="ECO:0000259" key="11">
    <source>
        <dbReference type="Pfam" id="PF13976"/>
    </source>
</evidence>
<keyword evidence="10" id="KW-0233">DNA recombination</keyword>
<keyword evidence="2" id="KW-0540">Nuclease</keyword>
<evidence type="ECO:0000256" key="3">
    <source>
        <dbReference type="ARBA" id="ARBA00022723"/>
    </source>
</evidence>
<keyword evidence="7" id="KW-0229">DNA integration</keyword>
<dbReference type="EMBL" id="MU167229">
    <property type="protein sequence ID" value="KAG0149326.1"/>
    <property type="molecule type" value="Genomic_DNA"/>
</dbReference>
<evidence type="ECO:0000256" key="7">
    <source>
        <dbReference type="ARBA" id="ARBA00022908"/>
    </source>
</evidence>
<dbReference type="GO" id="GO:0003887">
    <property type="term" value="F:DNA-directed DNA polymerase activity"/>
    <property type="evidence" value="ECO:0007669"/>
    <property type="project" value="UniProtKB-KW"/>
</dbReference>
<keyword evidence="9" id="KW-0239">DNA-directed DNA polymerase</keyword>
<reference evidence="12" key="1">
    <citation type="submission" date="2013-11" db="EMBL/GenBank/DDBJ databases">
        <title>Genome sequence of the fusiform rust pathogen reveals effectors for host alternation and coevolution with pine.</title>
        <authorList>
            <consortium name="DOE Joint Genome Institute"/>
            <person name="Smith K."/>
            <person name="Pendleton A."/>
            <person name="Kubisiak T."/>
            <person name="Anderson C."/>
            <person name="Salamov A."/>
            <person name="Aerts A."/>
            <person name="Riley R."/>
            <person name="Clum A."/>
            <person name="Lindquist E."/>
            <person name="Ence D."/>
            <person name="Campbell M."/>
            <person name="Kronenberg Z."/>
            <person name="Feau N."/>
            <person name="Dhillon B."/>
            <person name="Hamelin R."/>
            <person name="Burleigh J."/>
            <person name="Smith J."/>
            <person name="Yandell M."/>
            <person name="Nelson C."/>
            <person name="Grigoriev I."/>
            <person name="Davis J."/>
        </authorList>
    </citation>
    <scope>NUCLEOTIDE SEQUENCE</scope>
    <source>
        <strain evidence="12">G11</strain>
    </source>
</reference>
<dbReference type="GO" id="GO:0015074">
    <property type="term" value="P:DNA integration"/>
    <property type="evidence" value="ECO:0007669"/>
    <property type="project" value="UniProtKB-KW"/>
</dbReference>
<evidence type="ECO:0000313" key="13">
    <source>
        <dbReference type="Proteomes" id="UP000886653"/>
    </source>
</evidence>
<keyword evidence="4" id="KW-0255">Endonuclease</keyword>
<evidence type="ECO:0000256" key="4">
    <source>
        <dbReference type="ARBA" id="ARBA00022759"/>
    </source>
</evidence>
<accession>A0A9P6NTN6</accession>
<evidence type="ECO:0000256" key="8">
    <source>
        <dbReference type="ARBA" id="ARBA00022918"/>
    </source>
</evidence>
<keyword evidence="1" id="KW-0548">Nucleotidyltransferase</keyword>
<dbReference type="PANTHER" id="PTHR42648">
    <property type="entry name" value="TRANSPOSASE, PUTATIVE-RELATED"/>
    <property type="match status" value="1"/>
</dbReference>
<dbReference type="AlphaFoldDB" id="A0A9P6NTN6"/>
<evidence type="ECO:0000256" key="10">
    <source>
        <dbReference type="ARBA" id="ARBA00023172"/>
    </source>
</evidence>
<proteinExistence type="predicted"/>
<evidence type="ECO:0000256" key="5">
    <source>
        <dbReference type="ARBA" id="ARBA00022801"/>
    </source>
</evidence>
<keyword evidence="13" id="KW-1185">Reference proteome</keyword>
<keyword evidence="9" id="KW-0808">Transferase</keyword>
<dbReference type="GO" id="GO:0046872">
    <property type="term" value="F:metal ion binding"/>
    <property type="evidence" value="ECO:0007669"/>
    <property type="project" value="UniProtKB-KW"/>
</dbReference>
<sequence>MARLKTVFFVIEPRLGKSDRSSSSTASTNPDYPLLLHRRPGHLNQGYMERLKHHFISLPPCSVCMYSKHHRLPFSGKVPRPSGPLEVVHSDLSGRISPVTMVDGYKALVEKQKQGSIKRLVNDNGREYTDKAFTD</sequence>
<organism evidence="12 13">
    <name type="scientific">Cronartium quercuum f. sp. fusiforme G11</name>
    <dbReference type="NCBI Taxonomy" id="708437"/>
    <lineage>
        <taxon>Eukaryota</taxon>
        <taxon>Fungi</taxon>
        <taxon>Dikarya</taxon>
        <taxon>Basidiomycota</taxon>
        <taxon>Pucciniomycotina</taxon>
        <taxon>Pucciniomycetes</taxon>
        <taxon>Pucciniales</taxon>
        <taxon>Coleosporiaceae</taxon>
        <taxon>Cronartium</taxon>
    </lineage>
</organism>
<keyword evidence="3" id="KW-0479">Metal-binding</keyword>
<dbReference type="GO" id="GO:0003964">
    <property type="term" value="F:RNA-directed DNA polymerase activity"/>
    <property type="evidence" value="ECO:0007669"/>
    <property type="project" value="UniProtKB-KW"/>
</dbReference>
<keyword evidence="6" id="KW-0460">Magnesium</keyword>
<dbReference type="OrthoDB" id="7691805at2759"/>
<dbReference type="GO" id="GO:0004519">
    <property type="term" value="F:endonuclease activity"/>
    <property type="evidence" value="ECO:0007669"/>
    <property type="project" value="UniProtKB-KW"/>
</dbReference>
<evidence type="ECO:0000256" key="1">
    <source>
        <dbReference type="ARBA" id="ARBA00022695"/>
    </source>
</evidence>
<name>A0A9P6NTN6_9BASI</name>